<keyword evidence="2" id="KW-0472">Membrane</keyword>
<feature type="region of interest" description="Disordered" evidence="1">
    <location>
        <begin position="1"/>
        <end position="23"/>
    </location>
</feature>
<dbReference type="AlphaFoldDB" id="A0A7J9FU30"/>
<dbReference type="EMBL" id="JABEZW010228214">
    <property type="protein sequence ID" value="MBA0788661.1"/>
    <property type="molecule type" value="Genomic_DNA"/>
</dbReference>
<evidence type="ECO:0000256" key="1">
    <source>
        <dbReference type="SAM" id="MobiDB-lite"/>
    </source>
</evidence>
<feature type="transmembrane region" description="Helical" evidence="2">
    <location>
        <begin position="120"/>
        <end position="144"/>
    </location>
</feature>
<evidence type="ECO:0000256" key="2">
    <source>
        <dbReference type="SAM" id="Phobius"/>
    </source>
</evidence>
<organism evidence="3 4">
    <name type="scientific">Gossypium trilobum</name>
    <dbReference type="NCBI Taxonomy" id="34281"/>
    <lineage>
        <taxon>Eukaryota</taxon>
        <taxon>Viridiplantae</taxon>
        <taxon>Streptophyta</taxon>
        <taxon>Embryophyta</taxon>
        <taxon>Tracheophyta</taxon>
        <taxon>Spermatophyta</taxon>
        <taxon>Magnoliopsida</taxon>
        <taxon>eudicotyledons</taxon>
        <taxon>Gunneridae</taxon>
        <taxon>Pentapetalae</taxon>
        <taxon>rosids</taxon>
        <taxon>malvids</taxon>
        <taxon>Malvales</taxon>
        <taxon>Malvaceae</taxon>
        <taxon>Malvoideae</taxon>
        <taxon>Gossypium</taxon>
    </lineage>
</organism>
<gene>
    <name evidence="3" type="ORF">Gotri_000014</name>
</gene>
<evidence type="ECO:0000313" key="4">
    <source>
        <dbReference type="Proteomes" id="UP000593568"/>
    </source>
</evidence>
<evidence type="ECO:0000313" key="3">
    <source>
        <dbReference type="EMBL" id="MBA0788661.1"/>
    </source>
</evidence>
<keyword evidence="4" id="KW-1185">Reference proteome</keyword>
<proteinExistence type="predicted"/>
<accession>A0A7J9FU30</accession>
<protein>
    <submittedName>
        <fullName evidence="3">Uncharacterized protein</fullName>
    </submittedName>
</protein>
<reference evidence="3 4" key="1">
    <citation type="journal article" date="2019" name="Genome Biol. Evol.">
        <title>Insights into the evolution of the New World diploid cottons (Gossypium, subgenus Houzingenia) based on genome sequencing.</title>
        <authorList>
            <person name="Grover C.E."/>
            <person name="Arick M.A. 2nd"/>
            <person name="Thrash A."/>
            <person name="Conover J.L."/>
            <person name="Sanders W.S."/>
            <person name="Peterson D.G."/>
            <person name="Frelichowski J.E."/>
            <person name="Scheffler J.A."/>
            <person name="Scheffler B.E."/>
            <person name="Wendel J.F."/>
        </authorList>
    </citation>
    <scope>NUCLEOTIDE SEQUENCE [LARGE SCALE GENOMIC DNA]</scope>
    <source>
        <strain evidence="3">8</strain>
        <tissue evidence="3">Leaf</tissue>
    </source>
</reference>
<sequence>MRKEDETGAPVWDVGSPKEQEEKKKGVKKVETWKWLNESPLTHIELLDLLMLDRFEIGLKMKMGLMVIDSMEMMEMAILGVLFKICMVALYVEGVAAPNLHLGGFDREGLPCAFSSSLCIAFFFLFFETLISTGVFVVSLSLWFSQRRSRVCLVFGGWFIHCSLAYLSSSMVDDINVLLERLNFSEKELKRVINTNMKSANIQGYEAWVVGKIMSGEKVNREVMYHVLKYLWFTKEEVNFVALNEGVTLVKFSAIGYRTRNLNLTP</sequence>
<keyword evidence="2" id="KW-0812">Transmembrane</keyword>
<comment type="caution">
    <text evidence="3">The sequence shown here is derived from an EMBL/GenBank/DDBJ whole genome shotgun (WGS) entry which is preliminary data.</text>
</comment>
<name>A0A7J9FU30_9ROSI</name>
<dbReference type="Proteomes" id="UP000593568">
    <property type="component" value="Unassembled WGS sequence"/>
</dbReference>
<keyword evidence="2" id="KW-1133">Transmembrane helix</keyword>
<feature type="transmembrane region" description="Helical" evidence="2">
    <location>
        <begin position="76"/>
        <end position="100"/>
    </location>
</feature>